<gene>
    <name evidence="2" type="ORF">EV663_10235</name>
</gene>
<protein>
    <submittedName>
        <fullName evidence="2">Uncharacterized protein</fullName>
    </submittedName>
</protein>
<dbReference type="EMBL" id="SLXU01000002">
    <property type="protein sequence ID" value="TCP62192.1"/>
    <property type="molecule type" value="Genomic_DNA"/>
</dbReference>
<evidence type="ECO:0000313" key="2">
    <source>
        <dbReference type="EMBL" id="TCP62192.1"/>
    </source>
</evidence>
<evidence type="ECO:0000256" key="1">
    <source>
        <dbReference type="SAM" id="Phobius"/>
    </source>
</evidence>
<feature type="transmembrane region" description="Helical" evidence="1">
    <location>
        <begin position="168"/>
        <end position="187"/>
    </location>
</feature>
<feature type="transmembrane region" description="Helical" evidence="1">
    <location>
        <begin position="98"/>
        <end position="116"/>
    </location>
</feature>
<dbReference type="Proteomes" id="UP000295050">
    <property type="component" value="Unassembled WGS sequence"/>
</dbReference>
<sequence length="240" mass="25855">MCWTAEVSIGMVGLGAAATIVTARRGDPRGVWVTLGYFTLMEALQAAGYAVIDDCANPANRSITLLSYLHIAFQPFFINAFCMAILAREVPAATRRAVWAVCAAASAVMVAQLIPLDALGTCRPGSVLCGTRLCTVSGNWHLGWEVPLNGLTGWVPHVWDRALQFPSYLIAAFLVPLAYGAWRFVLFHAAFGPVLANLLTDNPNEMPAIWCLFSIALLLVGLSPAIRRPLGGHRRRAHAG</sequence>
<name>A0A4R2RF54_9RHOB</name>
<feature type="transmembrane region" description="Helical" evidence="1">
    <location>
        <begin position="64"/>
        <end position="86"/>
    </location>
</feature>
<dbReference type="AlphaFoldDB" id="A0A4R2RF54"/>
<keyword evidence="3" id="KW-1185">Reference proteome</keyword>
<comment type="caution">
    <text evidence="2">The sequence shown here is derived from an EMBL/GenBank/DDBJ whole genome shotgun (WGS) entry which is preliminary data.</text>
</comment>
<keyword evidence="1" id="KW-1133">Transmembrane helix</keyword>
<keyword evidence="1" id="KW-0812">Transmembrane</keyword>
<dbReference type="RefSeq" id="WP_132950460.1">
    <property type="nucleotide sequence ID" value="NZ_SLXU01000002.1"/>
</dbReference>
<dbReference type="InterPro" id="IPR043912">
    <property type="entry name" value="DUF5765"/>
</dbReference>
<keyword evidence="1" id="KW-0472">Membrane</keyword>
<feature type="transmembrane region" description="Helical" evidence="1">
    <location>
        <begin position="207"/>
        <end position="226"/>
    </location>
</feature>
<feature type="transmembrane region" description="Helical" evidence="1">
    <location>
        <begin position="31"/>
        <end position="52"/>
    </location>
</feature>
<proteinExistence type="predicted"/>
<accession>A0A4R2RF54</accession>
<reference evidence="2 3" key="1">
    <citation type="submission" date="2019-03" db="EMBL/GenBank/DDBJ databases">
        <title>Genomic Encyclopedia of Type Strains, Phase IV (KMG-IV): sequencing the most valuable type-strain genomes for metagenomic binning, comparative biology and taxonomic classification.</title>
        <authorList>
            <person name="Goeker M."/>
        </authorList>
    </citation>
    <scope>NUCLEOTIDE SEQUENCE [LARGE SCALE GENOMIC DNA]</scope>
    <source>
        <strain evidence="2 3">DSM 24766</strain>
    </source>
</reference>
<evidence type="ECO:0000313" key="3">
    <source>
        <dbReference type="Proteomes" id="UP000295050"/>
    </source>
</evidence>
<dbReference type="OrthoDB" id="8548427at2"/>
<organism evidence="2 3">
    <name type="scientific">Rhodovulum bhavnagarense</name>
    <dbReference type="NCBI Taxonomy" id="992286"/>
    <lineage>
        <taxon>Bacteria</taxon>
        <taxon>Pseudomonadati</taxon>
        <taxon>Pseudomonadota</taxon>
        <taxon>Alphaproteobacteria</taxon>
        <taxon>Rhodobacterales</taxon>
        <taxon>Paracoccaceae</taxon>
        <taxon>Rhodovulum</taxon>
    </lineage>
</organism>
<dbReference type="Pfam" id="PF19069">
    <property type="entry name" value="DUF5765"/>
    <property type="match status" value="1"/>
</dbReference>